<keyword evidence="19" id="KW-1185">Reference proteome</keyword>
<dbReference type="PROSITE" id="PS50011">
    <property type="entry name" value="PROTEIN_KINASE_DOM"/>
    <property type="match status" value="1"/>
</dbReference>
<reference evidence="18 19" key="1">
    <citation type="submission" date="2023-11" db="EMBL/GenBank/DDBJ databases">
        <title>Dfirmibasis_genome.</title>
        <authorList>
            <person name="Edelbroek B."/>
            <person name="Kjellin J."/>
            <person name="Jerlstrom-Hultqvist J."/>
            <person name="Soderbom F."/>
        </authorList>
    </citation>
    <scope>NUCLEOTIDE SEQUENCE [LARGE SCALE GENOMIC DNA]</scope>
    <source>
        <strain evidence="18 19">TNS-C-14</strain>
    </source>
</reference>
<dbReference type="GO" id="GO:0005737">
    <property type="term" value="C:cytoplasm"/>
    <property type="evidence" value="ECO:0007669"/>
    <property type="project" value="TreeGrafter"/>
</dbReference>
<protein>
    <recommendedName>
        <fullName evidence="3">non-specific serine/threonine protein kinase</fullName>
        <ecNumber evidence="3">2.7.11.1</ecNumber>
    </recommendedName>
</protein>
<evidence type="ECO:0000256" key="3">
    <source>
        <dbReference type="ARBA" id="ARBA00012513"/>
    </source>
</evidence>
<dbReference type="InterPro" id="IPR001452">
    <property type="entry name" value="SH3_domain"/>
</dbReference>
<feature type="compositionally biased region" description="Basic and acidic residues" evidence="15">
    <location>
        <begin position="202"/>
        <end position="217"/>
    </location>
</feature>
<keyword evidence="11" id="KW-0460">Magnesium</keyword>
<feature type="compositionally biased region" description="Low complexity" evidence="15">
    <location>
        <begin position="171"/>
        <end position="185"/>
    </location>
</feature>
<keyword evidence="10" id="KW-0067">ATP-binding</keyword>
<evidence type="ECO:0000256" key="8">
    <source>
        <dbReference type="ARBA" id="ARBA00022741"/>
    </source>
</evidence>
<evidence type="ECO:0000256" key="13">
    <source>
        <dbReference type="ARBA" id="ARBA00048679"/>
    </source>
</evidence>
<dbReference type="InterPro" id="IPR036028">
    <property type="entry name" value="SH3-like_dom_sf"/>
</dbReference>
<organism evidence="18 19">
    <name type="scientific">Dictyostelium firmibasis</name>
    <dbReference type="NCBI Taxonomy" id="79012"/>
    <lineage>
        <taxon>Eukaryota</taxon>
        <taxon>Amoebozoa</taxon>
        <taxon>Evosea</taxon>
        <taxon>Eumycetozoa</taxon>
        <taxon>Dictyostelia</taxon>
        <taxon>Dictyosteliales</taxon>
        <taxon>Dictyosteliaceae</taxon>
        <taxon>Dictyostelium</taxon>
    </lineage>
</organism>
<evidence type="ECO:0000259" key="17">
    <source>
        <dbReference type="PROSITE" id="PS50011"/>
    </source>
</evidence>
<dbReference type="PROSITE" id="PS00108">
    <property type="entry name" value="PROTEIN_KINASE_ST"/>
    <property type="match status" value="1"/>
</dbReference>
<evidence type="ECO:0000256" key="10">
    <source>
        <dbReference type="ARBA" id="ARBA00022840"/>
    </source>
</evidence>
<evidence type="ECO:0000256" key="2">
    <source>
        <dbReference type="ARBA" id="ARBA00006529"/>
    </source>
</evidence>
<dbReference type="Gene3D" id="1.10.510.10">
    <property type="entry name" value="Transferase(Phosphotransferase) domain 1"/>
    <property type="match status" value="1"/>
</dbReference>
<dbReference type="PANTHER" id="PTHR24361">
    <property type="entry name" value="MITOGEN-ACTIVATED KINASE KINASE KINASE"/>
    <property type="match status" value="1"/>
</dbReference>
<comment type="catalytic activity">
    <reaction evidence="13">
        <text>L-seryl-[protein] + ATP = O-phospho-L-seryl-[protein] + ADP + H(+)</text>
        <dbReference type="Rhea" id="RHEA:17989"/>
        <dbReference type="Rhea" id="RHEA-COMP:9863"/>
        <dbReference type="Rhea" id="RHEA-COMP:11604"/>
        <dbReference type="ChEBI" id="CHEBI:15378"/>
        <dbReference type="ChEBI" id="CHEBI:29999"/>
        <dbReference type="ChEBI" id="CHEBI:30616"/>
        <dbReference type="ChEBI" id="CHEBI:83421"/>
        <dbReference type="ChEBI" id="CHEBI:456216"/>
        <dbReference type="EC" id="2.7.11.1"/>
    </reaction>
</comment>
<feature type="compositionally biased region" description="Polar residues" evidence="15">
    <location>
        <begin position="104"/>
        <end position="128"/>
    </location>
</feature>
<dbReference type="PROSITE" id="PS50002">
    <property type="entry name" value="SH3"/>
    <property type="match status" value="1"/>
</dbReference>
<evidence type="ECO:0000259" key="16">
    <source>
        <dbReference type="PROSITE" id="PS50002"/>
    </source>
</evidence>
<evidence type="ECO:0000256" key="4">
    <source>
        <dbReference type="ARBA" id="ARBA00022443"/>
    </source>
</evidence>
<keyword evidence="9" id="KW-0418">Kinase</keyword>
<accession>A0AAN7YWM5</accession>
<evidence type="ECO:0000256" key="14">
    <source>
        <dbReference type="PROSITE-ProRule" id="PRU00192"/>
    </source>
</evidence>
<feature type="compositionally biased region" description="Polar residues" evidence="15">
    <location>
        <begin position="154"/>
        <end position="170"/>
    </location>
</feature>
<dbReference type="EMBL" id="JAVFKY010000005">
    <property type="protein sequence ID" value="KAK5575600.1"/>
    <property type="molecule type" value="Genomic_DNA"/>
</dbReference>
<evidence type="ECO:0000256" key="6">
    <source>
        <dbReference type="ARBA" id="ARBA00022679"/>
    </source>
</evidence>
<dbReference type="InterPro" id="IPR008271">
    <property type="entry name" value="Ser/Thr_kinase_AS"/>
</dbReference>
<dbReference type="CDD" id="cd05122">
    <property type="entry name" value="PKc_STE"/>
    <property type="match status" value="1"/>
</dbReference>
<proteinExistence type="inferred from homology"/>
<dbReference type="Pfam" id="PF07653">
    <property type="entry name" value="SH3_2"/>
    <property type="match status" value="1"/>
</dbReference>
<evidence type="ECO:0000313" key="18">
    <source>
        <dbReference type="EMBL" id="KAK5575600.1"/>
    </source>
</evidence>
<sequence>MLYLVATGDYKGPTESHLSFTKGQRIEFLERTENGFIKGKLDGKVGIFPSSLITIETRPLSIIQNQPIKFSTENNDTGSISSSTSTSTSSLTTPRAESSKDASGEQQPSTTVVNGQQSSSTSPILQPNTTTTTTSTSNIGDNFSERSFGDYDDTTSNHSKSVSRLSVASFSTTTTTTTTTTTATSSKDKDKKEKKEKKDKKDKKGKDEDKSDKEGLYRKSKSGSSSSSGKRRYANRKACEPWVVAKYDDIPEEVKSDILKEDIPIKDIQEHFKLFLRIVKFITRQKITLLIPIDPSVPTKEMNLLDLSDAESVAKSTSMFSREEIRTSAFDNVDAFVDAPIMDDNEKAAKTTEIKLERKRILTGISTEFLGQASTTIRVIPSSDIKKRIKFTHMVGRGQYGKVYDALYDKKRVCVKVVNYSTPKEQHNVLQEIGFLTQCDHPNIMKYNCSVLYGSDLFIVSEFIQGGTLEQASTLSHVFKETQVGYIGLELLKSIAYLHEKKLIHRDIKAANVMVSTDGEVKLIDFGLCASVEKGGSQHMVGSPYYMSPEMIRGEECSYPSDIWSFGICILELLFKKPPHRDSRLKAMFYNAINGIDFPKIRCSIDLKDMLWQCFESNPEKRSSVDKLMRHPFFKRCDTKSQMKTVFSDMFSTSSKNSISTTGFF</sequence>
<dbReference type="FunFam" id="1.10.510.10:FF:001158">
    <property type="entry name" value="Probable serine/threonine-protein kinase mkcE"/>
    <property type="match status" value="1"/>
</dbReference>
<feature type="region of interest" description="Disordered" evidence="15">
    <location>
        <begin position="70"/>
        <end position="232"/>
    </location>
</feature>
<dbReference type="EC" id="2.7.11.1" evidence="3"/>
<dbReference type="Pfam" id="PF00069">
    <property type="entry name" value="Pkinase"/>
    <property type="match status" value="1"/>
</dbReference>
<dbReference type="GO" id="GO:0004674">
    <property type="term" value="F:protein serine/threonine kinase activity"/>
    <property type="evidence" value="ECO:0007669"/>
    <property type="project" value="UniProtKB-KW"/>
</dbReference>
<evidence type="ECO:0000313" key="19">
    <source>
        <dbReference type="Proteomes" id="UP001344447"/>
    </source>
</evidence>
<comment type="catalytic activity">
    <reaction evidence="12">
        <text>L-threonyl-[protein] + ATP = O-phospho-L-threonyl-[protein] + ADP + H(+)</text>
        <dbReference type="Rhea" id="RHEA:46608"/>
        <dbReference type="Rhea" id="RHEA-COMP:11060"/>
        <dbReference type="Rhea" id="RHEA-COMP:11605"/>
        <dbReference type="ChEBI" id="CHEBI:15378"/>
        <dbReference type="ChEBI" id="CHEBI:30013"/>
        <dbReference type="ChEBI" id="CHEBI:30616"/>
        <dbReference type="ChEBI" id="CHEBI:61977"/>
        <dbReference type="ChEBI" id="CHEBI:456216"/>
        <dbReference type="EC" id="2.7.11.1"/>
    </reaction>
</comment>
<name>A0AAN7YWM5_9MYCE</name>
<evidence type="ECO:0000256" key="9">
    <source>
        <dbReference type="ARBA" id="ARBA00022777"/>
    </source>
</evidence>
<dbReference type="CDD" id="cd00174">
    <property type="entry name" value="SH3"/>
    <property type="match status" value="1"/>
</dbReference>
<dbReference type="SMART" id="SM00220">
    <property type="entry name" value="S_TKc"/>
    <property type="match status" value="1"/>
</dbReference>
<comment type="similarity">
    <text evidence="2">Belongs to the protein kinase superfamily. STE Ser/Thr protein kinase family. MAP kinase kinase kinase subfamily.</text>
</comment>
<dbReference type="Proteomes" id="UP001344447">
    <property type="component" value="Unassembled WGS sequence"/>
</dbReference>
<gene>
    <name evidence="18" type="ORF">RB653_006733</name>
</gene>
<dbReference type="SUPFAM" id="SSF50044">
    <property type="entry name" value="SH3-domain"/>
    <property type="match status" value="1"/>
</dbReference>
<comment type="cofactor">
    <cofactor evidence="1">
        <name>Mg(2+)</name>
        <dbReference type="ChEBI" id="CHEBI:18420"/>
    </cofactor>
</comment>
<evidence type="ECO:0000256" key="5">
    <source>
        <dbReference type="ARBA" id="ARBA00022527"/>
    </source>
</evidence>
<dbReference type="GO" id="GO:0005524">
    <property type="term" value="F:ATP binding"/>
    <property type="evidence" value="ECO:0007669"/>
    <property type="project" value="UniProtKB-KW"/>
</dbReference>
<dbReference type="InterPro" id="IPR053235">
    <property type="entry name" value="Ser_Thr_kinase"/>
</dbReference>
<keyword evidence="7" id="KW-0479">Metal-binding</keyword>
<dbReference type="SMART" id="SM00326">
    <property type="entry name" value="SH3"/>
    <property type="match status" value="1"/>
</dbReference>
<dbReference type="GO" id="GO:0046872">
    <property type="term" value="F:metal ion binding"/>
    <property type="evidence" value="ECO:0007669"/>
    <property type="project" value="UniProtKB-KW"/>
</dbReference>
<keyword evidence="8" id="KW-0547">Nucleotide-binding</keyword>
<keyword evidence="4 14" id="KW-0728">SH3 domain</keyword>
<evidence type="ECO:0000256" key="11">
    <source>
        <dbReference type="ARBA" id="ARBA00022842"/>
    </source>
</evidence>
<evidence type="ECO:0000256" key="15">
    <source>
        <dbReference type="SAM" id="MobiDB-lite"/>
    </source>
</evidence>
<dbReference type="AlphaFoldDB" id="A0AAN7YWM5"/>
<evidence type="ECO:0000256" key="12">
    <source>
        <dbReference type="ARBA" id="ARBA00047899"/>
    </source>
</evidence>
<keyword evidence="6" id="KW-0808">Transferase</keyword>
<evidence type="ECO:0000256" key="7">
    <source>
        <dbReference type="ARBA" id="ARBA00022723"/>
    </source>
</evidence>
<dbReference type="Gene3D" id="2.30.30.40">
    <property type="entry name" value="SH3 Domains"/>
    <property type="match status" value="1"/>
</dbReference>
<dbReference type="PANTHER" id="PTHR24361:SF492">
    <property type="entry name" value="SERINE_THREONINE-PROTEIN KINASE MKCF-RELATED"/>
    <property type="match status" value="1"/>
</dbReference>
<keyword evidence="5" id="KW-0723">Serine/threonine-protein kinase</keyword>
<dbReference type="PRINTS" id="PR00109">
    <property type="entry name" value="TYRKINASE"/>
</dbReference>
<evidence type="ECO:0000256" key="1">
    <source>
        <dbReference type="ARBA" id="ARBA00001946"/>
    </source>
</evidence>
<comment type="caution">
    <text evidence="18">The sequence shown here is derived from an EMBL/GenBank/DDBJ whole genome shotgun (WGS) entry which is preliminary data.</text>
</comment>
<dbReference type="InterPro" id="IPR011009">
    <property type="entry name" value="Kinase-like_dom_sf"/>
</dbReference>
<feature type="domain" description="Protein kinase" evidence="17">
    <location>
        <begin position="389"/>
        <end position="634"/>
    </location>
</feature>
<dbReference type="SUPFAM" id="SSF56112">
    <property type="entry name" value="Protein kinase-like (PK-like)"/>
    <property type="match status" value="1"/>
</dbReference>
<feature type="compositionally biased region" description="Low complexity" evidence="15">
    <location>
        <begin position="77"/>
        <end position="93"/>
    </location>
</feature>
<dbReference type="InterPro" id="IPR001245">
    <property type="entry name" value="Ser-Thr/Tyr_kinase_cat_dom"/>
</dbReference>
<dbReference type="InterPro" id="IPR000719">
    <property type="entry name" value="Prot_kinase_dom"/>
</dbReference>
<feature type="domain" description="SH3" evidence="16">
    <location>
        <begin position="1"/>
        <end position="58"/>
    </location>
</feature>